<dbReference type="InterPro" id="IPR016181">
    <property type="entry name" value="Acyl_CoA_acyltransferase"/>
</dbReference>
<dbReference type="RefSeq" id="WP_097018934.1">
    <property type="nucleotide sequence ID" value="NZ_OBDZ01000026.1"/>
</dbReference>
<protein>
    <submittedName>
        <fullName evidence="2">Acetyltransferase (GNAT) family protein</fullName>
    </submittedName>
</protein>
<dbReference type="SUPFAM" id="SSF55729">
    <property type="entry name" value="Acyl-CoA N-acyltransferases (Nat)"/>
    <property type="match status" value="1"/>
</dbReference>
<reference evidence="3" key="1">
    <citation type="submission" date="2017-09" db="EMBL/GenBank/DDBJ databases">
        <authorList>
            <person name="Varghese N."/>
            <person name="Submissions S."/>
        </authorList>
    </citation>
    <scope>NUCLEOTIDE SEQUENCE [LARGE SCALE GENOMIC DNA]</scope>
    <source>
        <strain evidence="3">MSL47</strain>
    </source>
</reference>
<dbReference type="PROSITE" id="PS51186">
    <property type="entry name" value="GNAT"/>
    <property type="match status" value="1"/>
</dbReference>
<name>A0A285HW68_9FIRM</name>
<proteinExistence type="predicted"/>
<dbReference type="AlphaFoldDB" id="A0A285HW68"/>
<dbReference type="InterPro" id="IPR000182">
    <property type="entry name" value="GNAT_dom"/>
</dbReference>
<evidence type="ECO:0000313" key="3">
    <source>
        <dbReference type="Proteomes" id="UP000219573"/>
    </source>
</evidence>
<dbReference type="GO" id="GO:0016747">
    <property type="term" value="F:acyltransferase activity, transferring groups other than amino-acyl groups"/>
    <property type="evidence" value="ECO:0007669"/>
    <property type="project" value="InterPro"/>
</dbReference>
<organism evidence="2 3">
    <name type="scientific">Orenia metallireducens</name>
    <dbReference type="NCBI Taxonomy" id="1413210"/>
    <lineage>
        <taxon>Bacteria</taxon>
        <taxon>Bacillati</taxon>
        <taxon>Bacillota</taxon>
        <taxon>Clostridia</taxon>
        <taxon>Halanaerobiales</taxon>
        <taxon>Halobacteroidaceae</taxon>
        <taxon>Orenia</taxon>
    </lineage>
</organism>
<dbReference type="Gene3D" id="3.40.630.30">
    <property type="match status" value="1"/>
</dbReference>
<accession>A0A285HW68</accession>
<sequence length="152" mass="17748">MIDIVNVKEFSGDLTKAIQYIHGVWGDDSNYNFYQDAIENSSLPDKALPQFYLMLKEDKIIGCSALITNDFISRHDLYPWMACLYVDEEERGHSYARLLIEYAEDQARKAGFSNIYLTTDHAGYYEKYGWQRIEDGIDLFSDQVTRIYTKKL</sequence>
<dbReference type="Proteomes" id="UP000219573">
    <property type="component" value="Unassembled WGS sequence"/>
</dbReference>
<evidence type="ECO:0000259" key="1">
    <source>
        <dbReference type="PROSITE" id="PS51186"/>
    </source>
</evidence>
<keyword evidence="3" id="KW-1185">Reference proteome</keyword>
<dbReference type="EMBL" id="OBDZ01000026">
    <property type="protein sequence ID" value="SNY39955.1"/>
    <property type="molecule type" value="Genomic_DNA"/>
</dbReference>
<dbReference type="Pfam" id="PF00583">
    <property type="entry name" value="Acetyltransf_1"/>
    <property type="match status" value="1"/>
</dbReference>
<dbReference type="OrthoDB" id="9789053at2"/>
<dbReference type="CDD" id="cd04301">
    <property type="entry name" value="NAT_SF"/>
    <property type="match status" value="1"/>
</dbReference>
<evidence type="ECO:0000313" key="2">
    <source>
        <dbReference type="EMBL" id="SNY39955.1"/>
    </source>
</evidence>
<feature type="domain" description="N-acetyltransferase" evidence="1">
    <location>
        <begin position="2"/>
        <end position="152"/>
    </location>
</feature>
<gene>
    <name evidence="2" type="ORF">SAMN06265827_12623</name>
</gene>
<keyword evidence="2" id="KW-0808">Transferase</keyword>